<keyword evidence="5" id="KW-1185">Reference proteome</keyword>
<dbReference type="SUPFAM" id="SSF82171">
    <property type="entry name" value="DPP6 N-terminal domain-like"/>
    <property type="match status" value="1"/>
</dbReference>
<dbReference type="AlphaFoldDB" id="A0A4Y9SL35"/>
<evidence type="ECO:0000313" key="5">
    <source>
        <dbReference type="Proteomes" id="UP000297729"/>
    </source>
</evidence>
<feature type="chain" id="PRO_5021306758" evidence="2">
    <location>
        <begin position="20"/>
        <end position="670"/>
    </location>
</feature>
<proteinExistence type="predicted"/>
<dbReference type="Gene3D" id="2.120.10.30">
    <property type="entry name" value="TolB, C-terminal domain"/>
    <property type="match status" value="1"/>
</dbReference>
<keyword evidence="1" id="KW-0378">Hydrolase</keyword>
<dbReference type="OrthoDB" id="4269629at2"/>
<reference evidence="4 5" key="1">
    <citation type="submission" date="2019-03" db="EMBL/GenBank/DDBJ databases">
        <title>Draft Genome Sequence of Duganella callidus sp. nov., a Novel Duganella Species Isolated from Cultivated Soil.</title>
        <authorList>
            <person name="Raths R."/>
            <person name="Peta V."/>
            <person name="Bucking H."/>
        </authorList>
    </citation>
    <scope>NUCLEOTIDE SEQUENCE [LARGE SCALE GENOMIC DNA]</scope>
    <source>
        <strain evidence="4 5">DN04</strain>
    </source>
</reference>
<evidence type="ECO:0000256" key="1">
    <source>
        <dbReference type="ARBA" id="ARBA00022801"/>
    </source>
</evidence>
<dbReference type="RefSeq" id="WP_135201473.1">
    <property type="nucleotide sequence ID" value="NZ_SPVG01000097.1"/>
</dbReference>
<keyword evidence="2" id="KW-0732">Signal</keyword>
<comment type="caution">
    <text evidence="4">The sequence shown here is derived from an EMBL/GenBank/DDBJ whole genome shotgun (WGS) entry which is preliminary data.</text>
</comment>
<feature type="signal peptide" evidence="2">
    <location>
        <begin position="1"/>
        <end position="19"/>
    </location>
</feature>
<sequence length="670" mass="73415">MMRYVLSAVLLAAALPAHAQTPATDVPLIERAKIFGNPTKAAARLSPDGKWLSWIAPRDGVLNVWVAPADHPSQAKPLTDEKVRPIRSNFWSPDSKVVLFIQDKGGDENFLLYGVDVASGKQTNYTPFEKTRAQVLQISSKIKDRILVGINNRDPRWHDVYSLELATGKLTLVQQNDGYGGFLADDQLKLRIAEKSRADGGVSYYRMNDGKVESTPLVEVGLEDSQTTSPWAFTTDGSTLYWTDSRQRNTSALVAQDVASGKMTVLAEDQRADIGGTLQDKKTGRVQAYSIDYLTQEYVPLSDDIKDDLAFLKNNTKGQFVITSRTEADDKWLVAVDAVTAPDATWLYDRKAKKLTRLYVSRPELEGAPLAAMQPVEIKSRDGLTLVSYLTLPKTVDPTGSGKAGKPVPMVLFVHGGPWARDRYGYNSYHQWLANRGYAVLSVNYRGSTGFGKNFISAGDLQWGRKMHDDLIDAVQWAIRNGVTTGDKVAIMGGSYGGYATLAGVTFTPTTFACGVDIVGPSNLFTLLQTIPPYWEAGKQQFYKRMGDPTTEDGRALLKERSPLNYADKIRRPLLIGQGANDPRVNVRESEQIVDAMAARKIPVTYVVFPDEGHGFARPVNNIAFNAVTENFLAQCLGGRAEAIGNAVKASTAQVKHGAEFAPGLAEAIK</sequence>
<evidence type="ECO:0000259" key="3">
    <source>
        <dbReference type="Pfam" id="PF00326"/>
    </source>
</evidence>
<dbReference type="GO" id="GO:0004252">
    <property type="term" value="F:serine-type endopeptidase activity"/>
    <property type="evidence" value="ECO:0007669"/>
    <property type="project" value="TreeGrafter"/>
</dbReference>
<protein>
    <submittedName>
        <fullName evidence="4">S9 family peptidase</fullName>
    </submittedName>
</protein>
<dbReference type="InterPro" id="IPR001375">
    <property type="entry name" value="Peptidase_S9_cat"/>
</dbReference>
<evidence type="ECO:0000313" key="4">
    <source>
        <dbReference type="EMBL" id="TFW24338.1"/>
    </source>
</evidence>
<dbReference type="PANTHER" id="PTHR42776">
    <property type="entry name" value="SERINE PEPTIDASE S9 FAMILY MEMBER"/>
    <property type="match status" value="1"/>
</dbReference>
<dbReference type="InterPro" id="IPR011042">
    <property type="entry name" value="6-blade_b-propeller_TolB-like"/>
</dbReference>
<gene>
    <name evidence="4" type="ORF">E4L98_10300</name>
</gene>
<dbReference type="Gene3D" id="3.40.50.1820">
    <property type="entry name" value="alpha/beta hydrolase"/>
    <property type="match status" value="1"/>
</dbReference>
<evidence type="ECO:0000256" key="2">
    <source>
        <dbReference type="SAM" id="SignalP"/>
    </source>
</evidence>
<dbReference type="Proteomes" id="UP000297729">
    <property type="component" value="Unassembled WGS sequence"/>
</dbReference>
<feature type="domain" description="Peptidase S9 prolyl oligopeptidase catalytic" evidence="3">
    <location>
        <begin position="428"/>
        <end position="639"/>
    </location>
</feature>
<dbReference type="InterPro" id="IPR029058">
    <property type="entry name" value="AB_hydrolase_fold"/>
</dbReference>
<organism evidence="4 5">
    <name type="scientific">Duganella callida</name>
    <dbReference type="NCBI Taxonomy" id="2561932"/>
    <lineage>
        <taxon>Bacteria</taxon>
        <taxon>Pseudomonadati</taxon>
        <taxon>Pseudomonadota</taxon>
        <taxon>Betaproteobacteria</taxon>
        <taxon>Burkholderiales</taxon>
        <taxon>Oxalobacteraceae</taxon>
        <taxon>Telluria group</taxon>
        <taxon>Duganella</taxon>
    </lineage>
</organism>
<accession>A0A4Y9SL35</accession>
<dbReference type="SUPFAM" id="SSF53474">
    <property type="entry name" value="alpha/beta-Hydrolases"/>
    <property type="match status" value="1"/>
</dbReference>
<dbReference type="Pfam" id="PF00326">
    <property type="entry name" value="Peptidase_S9"/>
    <property type="match status" value="1"/>
</dbReference>
<dbReference type="GO" id="GO:0006508">
    <property type="term" value="P:proteolysis"/>
    <property type="evidence" value="ECO:0007669"/>
    <property type="project" value="InterPro"/>
</dbReference>
<dbReference type="PANTHER" id="PTHR42776:SF27">
    <property type="entry name" value="DIPEPTIDYL PEPTIDASE FAMILY MEMBER 6"/>
    <property type="match status" value="1"/>
</dbReference>
<name>A0A4Y9SL35_9BURK</name>
<dbReference type="EMBL" id="SPVG01000097">
    <property type="protein sequence ID" value="TFW24338.1"/>
    <property type="molecule type" value="Genomic_DNA"/>
</dbReference>